<protein>
    <submittedName>
        <fullName evidence="1">BQ2448_2800 protein</fullName>
    </submittedName>
</protein>
<accession>A0A238FBI6</accession>
<dbReference type="EMBL" id="FMSP01000007">
    <property type="protein sequence ID" value="SCV71212.1"/>
    <property type="molecule type" value="Genomic_DNA"/>
</dbReference>
<proteinExistence type="predicted"/>
<dbReference type="Proteomes" id="UP000198372">
    <property type="component" value="Unassembled WGS sequence"/>
</dbReference>
<dbReference type="AlphaFoldDB" id="A0A238FBI6"/>
<evidence type="ECO:0000313" key="2">
    <source>
        <dbReference type="Proteomes" id="UP000198372"/>
    </source>
</evidence>
<gene>
    <name evidence="1" type="ORF">BQ2448_2800</name>
</gene>
<evidence type="ECO:0000313" key="1">
    <source>
        <dbReference type="EMBL" id="SCV71212.1"/>
    </source>
</evidence>
<reference evidence="2" key="1">
    <citation type="submission" date="2016-09" db="EMBL/GenBank/DDBJ databases">
        <authorList>
            <person name="Jeantristanb JTB J.-T."/>
            <person name="Ricardo R."/>
        </authorList>
    </citation>
    <scope>NUCLEOTIDE SEQUENCE [LARGE SCALE GENOMIC DNA]</scope>
</reference>
<keyword evidence="2" id="KW-1185">Reference proteome</keyword>
<sequence>MICTLSLQVDTFTWTLHLPSPLKVVQTEPWDLSFPGFDSNLIIHLDGTGLFRLDVQCRQDMHKKTRIAFDHSLKTRWLKHASCAIWSFDRSTCFHRHRFVSYDHLHLVWRVPGLDQGNNGQYGSSGKVSYVIIFHVDRAHEEAEVARQERIRQTLEETGDARAEKAQVECQANHQEALQLMKSRTLKSAREIYSTAHPFDVRFEFDSAEELWDNSDLTKPLDPEQCSVAMRTVRVTNSRLEEYRDVFVWLRTGLFLFDDLTAALDDETASQAPHTTQASSFLEHLTPAKVADDLLREWCYVHEEVRQAMIEYAVGNWSEVKTFPVMTDIYKTTGSDDLPLETQSVLLELMARVAFK</sequence>
<dbReference type="OrthoDB" id="2538614at2759"/>
<name>A0A238FBI6_9BASI</name>
<organism evidence="1 2">
    <name type="scientific">Microbotryum intermedium</name>
    <dbReference type="NCBI Taxonomy" id="269621"/>
    <lineage>
        <taxon>Eukaryota</taxon>
        <taxon>Fungi</taxon>
        <taxon>Dikarya</taxon>
        <taxon>Basidiomycota</taxon>
        <taxon>Pucciniomycotina</taxon>
        <taxon>Microbotryomycetes</taxon>
        <taxon>Microbotryales</taxon>
        <taxon>Microbotryaceae</taxon>
        <taxon>Microbotryum</taxon>
    </lineage>
</organism>